<accession>A0AAN4R2E8</accession>
<dbReference type="InterPro" id="IPR036625">
    <property type="entry name" value="E3-bd_dom_sf"/>
</dbReference>
<dbReference type="InterPro" id="IPR011053">
    <property type="entry name" value="Single_hybrid_motif"/>
</dbReference>
<dbReference type="SUPFAM" id="SSF52777">
    <property type="entry name" value="CoA-dependent acyltransferases"/>
    <property type="match status" value="1"/>
</dbReference>
<protein>
    <recommendedName>
        <fullName evidence="5 11">Dihydrolipoyllysine-residue succinyltransferase component of 2-oxoglutarate dehydrogenase complex</fullName>
        <ecNumber evidence="4 11">2.3.1.61</ecNumber>
    </recommendedName>
    <alternativeName>
        <fullName evidence="11">2-oxoglutarate dehydrogenase complex component E2</fullName>
    </alternativeName>
</protein>
<keyword evidence="9 11" id="KW-0012">Acyltransferase</keyword>
<dbReference type="NCBIfam" id="TIGR01347">
    <property type="entry name" value="sucB"/>
    <property type="match status" value="1"/>
</dbReference>
<feature type="region of interest" description="Disordered" evidence="12">
    <location>
        <begin position="79"/>
        <end position="136"/>
    </location>
</feature>
<dbReference type="InterPro" id="IPR000089">
    <property type="entry name" value="Biotin_lipoyl"/>
</dbReference>
<evidence type="ECO:0000313" key="15">
    <source>
        <dbReference type="EMBL" id="GEL53060.1"/>
    </source>
</evidence>
<dbReference type="SUPFAM" id="SSF47005">
    <property type="entry name" value="Peripheral subunit-binding domain of 2-oxo acid dehydrogenase complex"/>
    <property type="match status" value="1"/>
</dbReference>
<dbReference type="GO" id="GO:0045252">
    <property type="term" value="C:oxoglutarate dehydrogenase complex"/>
    <property type="evidence" value="ECO:0007669"/>
    <property type="project" value="UniProtKB-UniRule"/>
</dbReference>
<dbReference type="InterPro" id="IPR006255">
    <property type="entry name" value="SucB"/>
</dbReference>
<keyword evidence="6 11" id="KW-0816">Tricarboxylic acid cycle</keyword>
<organism evidence="15 16">
    <name type="scientific">Asaia bogorensis NBRC 16594</name>
    <dbReference type="NCBI Taxonomy" id="1231624"/>
    <lineage>
        <taxon>Bacteria</taxon>
        <taxon>Pseudomonadati</taxon>
        <taxon>Pseudomonadota</taxon>
        <taxon>Alphaproteobacteria</taxon>
        <taxon>Acetobacterales</taxon>
        <taxon>Acetobacteraceae</taxon>
        <taxon>Asaia</taxon>
    </lineage>
</organism>
<dbReference type="Proteomes" id="UP000321287">
    <property type="component" value="Unassembled WGS sequence"/>
</dbReference>
<evidence type="ECO:0000256" key="9">
    <source>
        <dbReference type="ARBA" id="ARBA00023315"/>
    </source>
</evidence>
<dbReference type="InterPro" id="IPR023213">
    <property type="entry name" value="CAT-like_dom_sf"/>
</dbReference>
<comment type="catalytic activity">
    <reaction evidence="10 11">
        <text>N(6)-[(R)-dihydrolipoyl]-L-lysyl-[protein] + succinyl-CoA = N(6)-[(R)-S(8)-succinyldihydrolipoyl]-L-lysyl-[protein] + CoA</text>
        <dbReference type="Rhea" id="RHEA:15213"/>
        <dbReference type="Rhea" id="RHEA-COMP:10475"/>
        <dbReference type="Rhea" id="RHEA-COMP:20092"/>
        <dbReference type="ChEBI" id="CHEBI:57287"/>
        <dbReference type="ChEBI" id="CHEBI:57292"/>
        <dbReference type="ChEBI" id="CHEBI:83100"/>
        <dbReference type="ChEBI" id="CHEBI:83120"/>
        <dbReference type="EC" id="2.3.1.61"/>
    </reaction>
</comment>
<feature type="region of interest" description="Disordered" evidence="12">
    <location>
        <begin position="175"/>
        <end position="200"/>
    </location>
</feature>
<evidence type="ECO:0000256" key="12">
    <source>
        <dbReference type="SAM" id="MobiDB-lite"/>
    </source>
</evidence>
<dbReference type="PROSITE" id="PS00189">
    <property type="entry name" value="LIPOYL"/>
    <property type="match status" value="1"/>
</dbReference>
<keyword evidence="8 11" id="KW-0450">Lipoyl</keyword>
<dbReference type="NCBIfam" id="NF004309">
    <property type="entry name" value="PRK05704.1"/>
    <property type="match status" value="1"/>
</dbReference>
<evidence type="ECO:0000259" key="14">
    <source>
        <dbReference type="PROSITE" id="PS51826"/>
    </source>
</evidence>
<evidence type="ECO:0000256" key="5">
    <source>
        <dbReference type="ARBA" id="ARBA00019511"/>
    </source>
</evidence>
<comment type="caution">
    <text evidence="15">The sequence shown here is derived from an EMBL/GenBank/DDBJ whole genome shotgun (WGS) entry which is preliminary data.</text>
</comment>
<dbReference type="EC" id="2.3.1.61" evidence="4 11"/>
<dbReference type="InterPro" id="IPR050537">
    <property type="entry name" value="2-oxoacid_dehydrogenase"/>
</dbReference>
<keyword evidence="16" id="KW-1185">Reference proteome</keyword>
<dbReference type="PROSITE" id="PS50968">
    <property type="entry name" value="BIOTINYL_LIPOYL"/>
    <property type="match status" value="1"/>
</dbReference>
<dbReference type="PROSITE" id="PS51826">
    <property type="entry name" value="PSBD"/>
    <property type="match status" value="1"/>
</dbReference>
<evidence type="ECO:0000256" key="2">
    <source>
        <dbReference type="ARBA" id="ARBA00005145"/>
    </source>
</evidence>
<evidence type="ECO:0000256" key="1">
    <source>
        <dbReference type="ARBA" id="ARBA00004052"/>
    </source>
</evidence>
<evidence type="ECO:0000256" key="6">
    <source>
        <dbReference type="ARBA" id="ARBA00022532"/>
    </source>
</evidence>
<comment type="cofactor">
    <cofactor evidence="11">
        <name>(R)-lipoate</name>
        <dbReference type="ChEBI" id="CHEBI:83088"/>
    </cofactor>
    <text evidence="11">Binds 1 lipoyl cofactor covalently.</text>
</comment>
<feature type="compositionally biased region" description="Low complexity" evidence="12">
    <location>
        <begin position="191"/>
        <end position="200"/>
    </location>
</feature>
<proteinExistence type="inferred from homology"/>
<comment type="pathway">
    <text evidence="2 11">Amino-acid degradation; L-lysine degradation via saccharopine pathway; glutaryl-CoA from L-lysine: step 6/6.</text>
</comment>
<dbReference type="InterPro" id="IPR003016">
    <property type="entry name" value="2-oxoA_DH_lipoyl-BS"/>
</dbReference>
<evidence type="ECO:0000256" key="10">
    <source>
        <dbReference type="ARBA" id="ARBA00052761"/>
    </source>
</evidence>
<dbReference type="RefSeq" id="WP_062165652.1">
    <property type="nucleotide sequence ID" value="NZ_AP014690.1"/>
</dbReference>
<dbReference type="GO" id="GO:0006099">
    <property type="term" value="P:tricarboxylic acid cycle"/>
    <property type="evidence" value="ECO:0007669"/>
    <property type="project" value="UniProtKB-UniRule"/>
</dbReference>
<feature type="domain" description="Peripheral subunit-binding (PSBD)" evidence="14">
    <location>
        <begin position="135"/>
        <end position="173"/>
    </location>
</feature>
<dbReference type="InterPro" id="IPR001078">
    <property type="entry name" value="2-oxoacid_DH_actylTfrase"/>
</dbReference>
<dbReference type="GO" id="GO:0004149">
    <property type="term" value="F:dihydrolipoyllysine-residue succinyltransferase activity"/>
    <property type="evidence" value="ECO:0007669"/>
    <property type="project" value="UniProtKB-UniRule"/>
</dbReference>
<dbReference type="Gene3D" id="4.10.320.10">
    <property type="entry name" value="E3-binding domain"/>
    <property type="match status" value="1"/>
</dbReference>
<evidence type="ECO:0000256" key="11">
    <source>
        <dbReference type="RuleBase" id="RU361138"/>
    </source>
</evidence>
<sequence>MSVEIRVPVLGESVTSATITRWLKQPGQAVAADEPVVELETDKISVEVPAPQAGVLGHDLMASGAEVAVGSVLGTLDPNGKADAKPADKPASSSASASGQSSPVQSAPVQSAPAQPVQAQPAAAAQGAAGTARRDPMPAASRLMAEEHIDPSSVTHGTGLDGRVTKGDVLTHMEQKPATAPGAVPAQTATPEPAYNPAAPSPAVASALATLLGKTEQDSREQRVPMTRLRQTIARRLKDAQNTAAILTTFNEVDMSAAKALRAEYREIFEKKHGVKLGFMSIFARACIRALQEFPAINATIEGDEIIYRRFVNLGIAVGSERGLVVPVLHDADQMSFAELERHINDYGARARAGTLKLDELSRGTFSITNGGVFGSLLSTPILNPPQSGILGMHAIQDRPVAVDGQVVIRPMMYVALSYDHRMVDGREAVSFLVRVKQYVEDPRRLLLDV</sequence>
<keyword evidence="7 11" id="KW-0808">Transferase</keyword>
<dbReference type="GeneID" id="78225494"/>
<dbReference type="SUPFAM" id="SSF51230">
    <property type="entry name" value="Single hybrid motif"/>
    <property type="match status" value="1"/>
</dbReference>
<evidence type="ECO:0000259" key="13">
    <source>
        <dbReference type="PROSITE" id="PS50968"/>
    </source>
</evidence>
<dbReference type="GO" id="GO:0033512">
    <property type="term" value="P:L-lysine catabolic process to acetyl-CoA via saccharopine"/>
    <property type="evidence" value="ECO:0007669"/>
    <property type="project" value="UniProtKB-UniRule"/>
</dbReference>
<evidence type="ECO:0000256" key="3">
    <source>
        <dbReference type="ARBA" id="ARBA00007317"/>
    </source>
</evidence>
<dbReference type="Pfam" id="PF00364">
    <property type="entry name" value="Biotin_lipoyl"/>
    <property type="match status" value="1"/>
</dbReference>
<dbReference type="KEGG" id="abg:Asbog_00395"/>
<dbReference type="CDD" id="cd06849">
    <property type="entry name" value="lipoyl_domain"/>
    <property type="match status" value="1"/>
</dbReference>
<comment type="similarity">
    <text evidence="3 11">Belongs to the 2-oxoacid dehydrogenase family.</text>
</comment>
<reference evidence="15 16" key="1">
    <citation type="submission" date="2019-07" db="EMBL/GenBank/DDBJ databases">
        <title>Whole genome shotgun sequence of Asaia bogorensis NBRC 16594.</title>
        <authorList>
            <person name="Hosoyama A."/>
            <person name="Uohara A."/>
            <person name="Ohji S."/>
            <person name="Ichikawa N."/>
        </authorList>
    </citation>
    <scope>NUCLEOTIDE SEQUENCE [LARGE SCALE GENOMIC DNA]</scope>
    <source>
        <strain evidence="15 16">NBRC 16594</strain>
    </source>
</reference>
<dbReference type="EMBL" id="BJVS01000002">
    <property type="protein sequence ID" value="GEL53060.1"/>
    <property type="molecule type" value="Genomic_DNA"/>
</dbReference>
<evidence type="ECO:0000256" key="8">
    <source>
        <dbReference type="ARBA" id="ARBA00022823"/>
    </source>
</evidence>
<dbReference type="Pfam" id="PF00198">
    <property type="entry name" value="2-oxoacid_dh"/>
    <property type="match status" value="1"/>
</dbReference>
<name>A0AAN4R2E8_9PROT</name>
<dbReference type="AlphaFoldDB" id="A0AAN4R2E8"/>
<gene>
    <name evidence="15" type="primary">odhB</name>
    <name evidence="15" type="ORF">ABO01nite_10670</name>
</gene>
<dbReference type="Pfam" id="PF02817">
    <property type="entry name" value="E3_binding"/>
    <property type="match status" value="1"/>
</dbReference>
<evidence type="ECO:0000256" key="4">
    <source>
        <dbReference type="ARBA" id="ARBA00012945"/>
    </source>
</evidence>
<dbReference type="Gene3D" id="2.40.50.100">
    <property type="match status" value="1"/>
</dbReference>
<feature type="domain" description="Lipoyl-binding" evidence="13">
    <location>
        <begin position="2"/>
        <end position="77"/>
    </location>
</feature>
<dbReference type="Gene3D" id="3.30.559.10">
    <property type="entry name" value="Chloramphenicol acetyltransferase-like domain"/>
    <property type="match status" value="1"/>
</dbReference>
<dbReference type="GO" id="GO:0005829">
    <property type="term" value="C:cytosol"/>
    <property type="evidence" value="ECO:0007669"/>
    <property type="project" value="TreeGrafter"/>
</dbReference>
<evidence type="ECO:0000256" key="7">
    <source>
        <dbReference type="ARBA" id="ARBA00022679"/>
    </source>
</evidence>
<dbReference type="PANTHER" id="PTHR43416">
    <property type="entry name" value="DIHYDROLIPOYLLYSINE-RESIDUE SUCCINYLTRANSFERASE COMPONENT OF 2-OXOGLUTARATE DEHYDROGENASE COMPLEX, MITOCHONDRIAL-RELATED"/>
    <property type="match status" value="1"/>
</dbReference>
<dbReference type="InterPro" id="IPR004167">
    <property type="entry name" value="PSBD"/>
</dbReference>
<evidence type="ECO:0000313" key="16">
    <source>
        <dbReference type="Proteomes" id="UP000321287"/>
    </source>
</evidence>
<dbReference type="PANTHER" id="PTHR43416:SF5">
    <property type="entry name" value="DIHYDROLIPOYLLYSINE-RESIDUE SUCCINYLTRANSFERASE COMPONENT OF 2-OXOGLUTARATE DEHYDROGENASE COMPLEX, MITOCHONDRIAL"/>
    <property type="match status" value="1"/>
</dbReference>
<feature type="compositionally biased region" description="Low complexity" evidence="12">
    <location>
        <begin position="89"/>
        <end position="129"/>
    </location>
</feature>
<comment type="function">
    <text evidence="1 11">E2 component of the 2-oxoglutarate dehydrogenase (OGDH) complex which catalyzes the second step in the conversion of 2-oxoglutarate to succinyl-CoA and CO(2).</text>
</comment>